<organism evidence="1 2">
    <name type="scientific">Candidatus Nitrosotenuis cloacae</name>
    <dbReference type="NCBI Taxonomy" id="1603555"/>
    <lineage>
        <taxon>Archaea</taxon>
        <taxon>Nitrososphaerota</taxon>
        <taxon>Candidatus Nitrosotenuis</taxon>
    </lineage>
</organism>
<proteinExistence type="predicted"/>
<dbReference type="RefSeq" id="WP_048186854.1">
    <property type="nucleotide sequence ID" value="NZ_CP011097.1"/>
</dbReference>
<evidence type="ECO:0000313" key="2">
    <source>
        <dbReference type="Proteomes" id="UP000266745"/>
    </source>
</evidence>
<keyword evidence="2" id="KW-1185">Reference proteome</keyword>
<accession>A0A3G1B5Q0</accession>
<dbReference type="SUPFAM" id="SSF53448">
    <property type="entry name" value="Nucleotide-diphospho-sugar transferases"/>
    <property type="match status" value="1"/>
</dbReference>
<dbReference type="AlphaFoldDB" id="A0A3G1B5Q0"/>
<dbReference type="InterPro" id="IPR050793">
    <property type="entry name" value="CMP-NeuNAc_synthase"/>
</dbReference>
<evidence type="ECO:0000313" key="1">
    <source>
        <dbReference type="EMBL" id="AJZ76164.1"/>
    </source>
</evidence>
<gene>
    <name evidence="1" type="ORF">SU86_007060</name>
</gene>
<sequence length="231" mass="26694">MKPICFIAARGDSKGVPKKNIRLLINKPLIAHTIEKSIDSKIFSHVIVSTEDDEIAKISKQYGAEVPFRRPRRLATDTAGMGDVMVHGITKLCSLGYDFDTFVNRDCTVPFIRNSDIQGSINLLKREKCDVVYGVYVQHFNPYFNMMELGRDKFLTFSKKMKIRPKRRQDAPKVYQLNGLYTYNTKRFLKFKNPFLPKGLPYEISPETGLMIDTELEFRIAEMMLKQKLIK</sequence>
<evidence type="ECO:0008006" key="3">
    <source>
        <dbReference type="Google" id="ProtNLM"/>
    </source>
</evidence>
<dbReference type="OrthoDB" id="10155at2157"/>
<protein>
    <recommendedName>
        <fullName evidence="3">Acylneuraminate cytidylyltransferase</fullName>
    </recommendedName>
</protein>
<dbReference type="GeneID" id="24874312"/>
<dbReference type="KEGG" id="tah:SU86_007060"/>
<dbReference type="GO" id="GO:0008781">
    <property type="term" value="F:N-acylneuraminate cytidylyltransferase activity"/>
    <property type="evidence" value="ECO:0007669"/>
    <property type="project" value="TreeGrafter"/>
</dbReference>
<reference evidence="1 2" key="1">
    <citation type="journal article" date="2016" name="Sci. Rep.">
        <title>A novel ammonia-oxidizing archaeon from wastewater treatment plant: Its enrichment, physiological and genomic characteristics.</title>
        <authorList>
            <person name="Li Y."/>
            <person name="Ding K."/>
            <person name="Wen X."/>
            <person name="Zhang B."/>
            <person name="Shen B."/>
            <person name="Yang Y."/>
        </authorList>
    </citation>
    <scope>NUCLEOTIDE SEQUENCE [LARGE SCALE GENOMIC DNA]</scope>
    <source>
        <strain evidence="1 2">SAT1</strain>
    </source>
</reference>
<dbReference type="EMBL" id="CP011097">
    <property type="protein sequence ID" value="AJZ76164.1"/>
    <property type="molecule type" value="Genomic_DNA"/>
</dbReference>
<dbReference type="PANTHER" id="PTHR21485:SF6">
    <property type="entry name" value="N-ACYLNEURAMINATE CYTIDYLYLTRANSFERASE-RELATED"/>
    <property type="match status" value="1"/>
</dbReference>
<dbReference type="STRING" id="1603555.SU86_007060"/>
<name>A0A3G1B5Q0_9ARCH</name>
<dbReference type="Pfam" id="PF02348">
    <property type="entry name" value="CTP_transf_3"/>
    <property type="match status" value="1"/>
</dbReference>
<dbReference type="InterPro" id="IPR003329">
    <property type="entry name" value="Cytidylyl_trans"/>
</dbReference>
<dbReference type="CDD" id="cd02513">
    <property type="entry name" value="CMP-NeuAc_Synthase"/>
    <property type="match status" value="1"/>
</dbReference>
<dbReference type="PANTHER" id="PTHR21485">
    <property type="entry name" value="HAD SUPERFAMILY MEMBERS CMAS AND KDSC"/>
    <property type="match status" value="1"/>
</dbReference>
<dbReference type="Gene3D" id="3.90.550.10">
    <property type="entry name" value="Spore Coat Polysaccharide Biosynthesis Protein SpsA, Chain A"/>
    <property type="match status" value="1"/>
</dbReference>
<dbReference type="Proteomes" id="UP000266745">
    <property type="component" value="Chromosome"/>
</dbReference>
<dbReference type="InterPro" id="IPR029044">
    <property type="entry name" value="Nucleotide-diphossugar_trans"/>
</dbReference>